<proteinExistence type="predicted"/>
<protein>
    <submittedName>
        <fullName evidence="1">Uncharacterized protein</fullName>
    </submittedName>
</protein>
<dbReference type="KEGG" id="mod:AS202_19760"/>
<dbReference type="EMBL" id="CP013691">
    <property type="protein sequence ID" value="ALU28419.1"/>
    <property type="molecule type" value="Genomic_DNA"/>
</dbReference>
<evidence type="ECO:0000313" key="1">
    <source>
        <dbReference type="EMBL" id="ALU28419.1"/>
    </source>
</evidence>
<name>A0AAI8C9A9_9FLAO</name>
<keyword evidence="1" id="KW-0614">Plasmid</keyword>
<accession>A0AAI8C9A9</accession>
<dbReference type="Proteomes" id="UP000069030">
    <property type="component" value="Plasmid p63039"/>
</dbReference>
<dbReference type="AlphaFoldDB" id="A0AAI8C9A9"/>
<geneLocation type="plasmid" evidence="1 2">
    <name>p63039</name>
</geneLocation>
<sequence>MKNKKDTPKKTSTSVGLNEDKIEKLILIQKDILKKKNVLMKNTDAIEFLMDYYIQKEKEKKIVY</sequence>
<gene>
    <name evidence="1" type="ORF">AS202_19760</name>
</gene>
<reference evidence="2" key="1">
    <citation type="journal article" date="2016" name="J. Zhejiang Univ. Sci. B">
        <title>Antibiotic resistance mechanisms of Myroides sp.</title>
        <authorList>
            <person name="Hu S."/>
            <person name="Yuan S."/>
            <person name="Qu H."/>
            <person name="Jiang T."/>
            <person name="Zhou Y."/>
            <person name="Wang M."/>
            <person name="Ming D."/>
        </authorList>
    </citation>
    <scope>NUCLEOTIDE SEQUENCE [LARGE SCALE GENOMIC DNA]</scope>
    <source>
        <strain evidence="2">PR63039</strain>
    </source>
</reference>
<dbReference type="RefSeq" id="WP_058700064.1">
    <property type="nucleotide sequence ID" value="NZ_CP013691.1"/>
</dbReference>
<evidence type="ECO:0000313" key="2">
    <source>
        <dbReference type="Proteomes" id="UP000069030"/>
    </source>
</evidence>
<organism evidence="1 2">
    <name type="scientific">Myroides odoratimimus</name>
    <dbReference type="NCBI Taxonomy" id="76832"/>
    <lineage>
        <taxon>Bacteria</taxon>
        <taxon>Pseudomonadati</taxon>
        <taxon>Bacteroidota</taxon>
        <taxon>Flavobacteriia</taxon>
        <taxon>Flavobacteriales</taxon>
        <taxon>Flavobacteriaceae</taxon>
        <taxon>Myroides</taxon>
    </lineage>
</organism>